<evidence type="ECO:0000256" key="1">
    <source>
        <dbReference type="ARBA" id="ARBA00023015"/>
    </source>
</evidence>
<comment type="caution">
    <text evidence="5">The sequence shown here is derived from an EMBL/GenBank/DDBJ whole genome shotgun (WGS) entry which is preliminary data.</text>
</comment>
<sequence>MNCRTGWEIKSSVSMRGIITQVKEEFPLMNAEKELESTAAFFKALGDETRLKIMTLLWFDDLCMCEIVDGLSGATSTVSHHLKIMEKGKLIKSRREGKFTVFSLDKERLAPLLPYFKEGDLNV</sequence>
<evidence type="ECO:0000256" key="2">
    <source>
        <dbReference type="ARBA" id="ARBA00023125"/>
    </source>
</evidence>
<proteinExistence type="predicted"/>
<dbReference type="AlphaFoldDB" id="A0A0A8X2E2"/>
<dbReference type="CDD" id="cd00090">
    <property type="entry name" value="HTH_ARSR"/>
    <property type="match status" value="1"/>
</dbReference>
<organism evidence="5 6">
    <name type="scientific">Mesobacillus selenatarsenatis (strain DSM 18680 / JCM 14380 / FERM P-15431 / SF-1)</name>
    <dbReference type="NCBI Taxonomy" id="1321606"/>
    <lineage>
        <taxon>Bacteria</taxon>
        <taxon>Bacillati</taxon>
        <taxon>Bacillota</taxon>
        <taxon>Bacilli</taxon>
        <taxon>Bacillales</taxon>
        <taxon>Bacillaceae</taxon>
        <taxon>Mesobacillus</taxon>
    </lineage>
</organism>
<keyword evidence="6" id="KW-1185">Reference proteome</keyword>
<reference evidence="5 6" key="1">
    <citation type="submission" date="2013-06" db="EMBL/GenBank/DDBJ databases">
        <title>Whole genome shotgun sequence of Bacillus selenatarsenatis SF-1.</title>
        <authorList>
            <person name="Kuroda M."/>
            <person name="Sei K."/>
            <person name="Yamashita M."/>
            <person name="Ike M."/>
        </authorList>
    </citation>
    <scope>NUCLEOTIDE SEQUENCE [LARGE SCALE GENOMIC DNA]</scope>
    <source>
        <strain evidence="5 6">SF-1</strain>
    </source>
</reference>
<dbReference type="PANTHER" id="PTHR33154:SF33">
    <property type="entry name" value="TRANSCRIPTIONAL REPRESSOR SDPR"/>
    <property type="match status" value="1"/>
</dbReference>
<dbReference type="Pfam" id="PF01022">
    <property type="entry name" value="HTH_5"/>
    <property type="match status" value="1"/>
</dbReference>
<keyword evidence="3" id="KW-0804">Transcription</keyword>
<dbReference type="SUPFAM" id="SSF46785">
    <property type="entry name" value="Winged helix' DNA-binding domain"/>
    <property type="match status" value="1"/>
</dbReference>
<dbReference type="RefSeq" id="WP_041964258.1">
    <property type="nucleotide sequence ID" value="NZ_BASE01000009.1"/>
</dbReference>
<dbReference type="NCBIfam" id="NF033788">
    <property type="entry name" value="HTH_metalloreg"/>
    <property type="match status" value="1"/>
</dbReference>
<keyword evidence="1" id="KW-0805">Transcription regulation</keyword>
<dbReference type="InterPro" id="IPR036390">
    <property type="entry name" value="WH_DNA-bd_sf"/>
</dbReference>
<keyword evidence="2" id="KW-0238">DNA-binding</keyword>
<dbReference type="InterPro" id="IPR051081">
    <property type="entry name" value="HTH_MetalResp_TranReg"/>
</dbReference>
<dbReference type="STRING" id="1321606.SAMD00020551_0428"/>
<gene>
    <name evidence="5" type="ORF">SAMD00020551_0428</name>
</gene>
<dbReference type="PROSITE" id="PS50987">
    <property type="entry name" value="HTH_ARSR_2"/>
    <property type="match status" value="1"/>
</dbReference>
<dbReference type="SMART" id="SM00418">
    <property type="entry name" value="HTH_ARSR"/>
    <property type="match status" value="1"/>
</dbReference>
<dbReference type="OrthoDB" id="9794330at2"/>
<dbReference type="InterPro" id="IPR011991">
    <property type="entry name" value="ArsR-like_HTH"/>
</dbReference>
<dbReference type="InterPro" id="IPR036388">
    <property type="entry name" value="WH-like_DNA-bd_sf"/>
</dbReference>
<dbReference type="PANTHER" id="PTHR33154">
    <property type="entry name" value="TRANSCRIPTIONAL REGULATOR, ARSR FAMILY"/>
    <property type="match status" value="1"/>
</dbReference>
<accession>A0A0A8X2E2</accession>
<evidence type="ECO:0000313" key="5">
    <source>
        <dbReference type="EMBL" id="GAM12296.1"/>
    </source>
</evidence>
<evidence type="ECO:0000259" key="4">
    <source>
        <dbReference type="PROSITE" id="PS50987"/>
    </source>
</evidence>
<dbReference type="GO" id="GO:0003700">
    <property type="term" value="F:DNA-binding transcription factor activity"/>
    <property type="evidence" value="ECO:0007669"/>
    <property type="project" value="InterPro"/>
</dbReference>
<dbReference type="PRINTS" id="PR00778">
    <property type="entry name" value="HTHARSR"/>
</dbReference>
<evidence type="ECO:0000256" key="3">
    <source>
        <dbReference type="ARBA" id="ARBA00023163"/>
    </source>
</evidence>
<feature type="domain" description="HTH arsR-type" evidence="4">
    <location>
        <begin position="30"/>
        <end position="123"/>
    </location>
</feature>
<dbReference type="EMBL" id="BASE01000009">
    <property type="protein sequence ID" value="GAM12296.1"/>
    <property type="molecule type" value="Genomic_DNA"/>
</dbReference>
<dbReference type="Proteomes" id="UP000031014">
    <property type="component" value="Unassembled WGS sequence"/>
</dbReference>
<protein>
    <submittedName>
        <fullName evidence="5">Cadmium efflux system accessory protein</fullName>
    </submittedName>
</protein>
<name>A0A0A8X2E2_MESS1</name>
<evidence type="ECO:0000313" key="6">
    <source>
        <dbReference type="Proteomes" id="UP000031014"/>
    </source>
</evidence>
<dbReference type="GO" id="GO:0003677">
    <property type="term" value="F:DNA binding"/>
    <property type="evidence" value="ECO:0007669"/>
    <property type="project" value="UniProtKB-KW"/>
</dbReference>
<dbReference type="Gene3D" id="1.10.10.10">
    <property type="entry name" value="Winged helix-like DNA-binding domain superfamily/Winged helix DNA-binding domain"/>
    <property type="match status" value="1"/>
</dbReference>
<dbReference type="InterPro" id="IPR001845">
    <property type="entry name" value="HTH_ArsR_DNA-bd_dom"/>
</dbReference>